<organism evidence="11 12">
    <name type="scientific">Cohnella nanjingensis</name>
    <dbReference type="NCBI Taxonomy" id="1387779"/>
    <lineage>
        <taxon>Bacteria</taxon>
        <taxon>Bacillati</taxon>
        <taxon>Bacillota</taxon>
        <taxon>Bacilli</taxon>
        <taxon>Bacillales</taxon>
        <taxon>Paenibacillaceae</taxon>
        <taxon>Cohnella</taxon>
    </lineage>
</organism>
<dbReference type="AlphaFoldDB" id="A0A7X0VEF3"/>
<sequence>MLKKWLRRFYASPPRVIVAGFAAIIFIGTALLRLPASSASGETTPWLEAFFYSASATCVTGLARLDTGTYFSAFGHWVILALVQLGGLGFMTTGTLFALFAGKKVSLKDKLILQESLNQGSLEGIVRLVRRVLLYALSIEAVGALLFALRFMQEMSPGRAIYYGIFHSVSIFNNAGFDLFGQFRSMTAYVGDVYVNLLSVVLVFLGGVGFIVLSDLLELRTRRRLSLHSRVVLWVSAFLIVVGTVTILIFEYTNQDSLGPLGFGEKLLAAMLQSVTTRSAGITTVDIASFRDATQFAMILLMFVGASPGSTGGGIKTTTFAVLASAVWSMMRGRSDVVLFRSRIERSKVNKAVTVTMLSLAIVMGAVMILSVTERQSFLIILFEVMSAYATVGLSAGMTGDLTPFGQVLIAVLMFVGRLGPLTFTYALGTRSGRTLYRYAEGRIIIG</sequence>
<evidence type="ECO:0000256" key="3">
    <source>
        <dbReference type="ARBA" id="ARBA00022475"/>
    </source>
</evidence>
<evidence type="ECO:0000313" key="12">
    <source>
        <dbReference type="Proteomes" id="UP000547209"/>
    </source>
</evidence>
<comment type="caution">
    <text evidence="11">The sequence shown here is derived from an EMBL/GenBank/DDBJ whole genome shotgun (WGS) entry which is preliminary data.</text>
</comment>
<dbReference type="RefSeq" id="WP_185142444.1">
    <property type="nucleotide sequence ID" value="NZ_JACJVP010000012.1"/>
</dbReference>
<evidence type="ECO:0000256" key="8">
    <source>
        <dbReference type="ARBA" id="ARBA00023065"/>
    </source>
</evidence>
<keyword evidence="6" id="KW-0630">Potassium</keyword>
<accession>A0A7X0VEF3</accession>
<dbReference type="PANTHER" id="PTHR32024">
    <property type="entry name" value="TRK SYSTEM POTASSIUM UPTAKE PROTEIN TRKG-RELATED"/>
    <property type="match status" value="1"/>
</dbReference>
<feature type="transmembrane region" description="Helical" evidence="10">
    <location>
        <begin position="161"/>
        <end position="181"/>
    </location>
</feature>
<feature type="transmembrane region" description="Helical" evidence="10">
    <location>
        <begin position="378"/>
        <end position="396"/>
    </location>
</feature>
<evidence type="ECO:0000256" key="10">
    <source>
        <dbReference type="SAM" id="Phobius"/>
    </source>
</evidence>
<dbReference type="Proteomes" id="UP000547209">
    <property type="component" value="Unassembled WGS sequence"/>
</dbReference>
<name>A0A7X0VEF3_9BACL</name>
<evidence type="ECO:0000256" key="6">
    <source>
        <dbReference type="ARBA" id="ARBA00022958"/>
    </source>
</evidence>
<gene>
    <name evidence="11" type="ORF">H7C19_09690</name>
</gene>
<evidence type="ECO:0000256" key="2">
    <source>
        <dbReference type="ARBA" id="ARBA00022448"/>
    </source>
</evidence>
<dbReference type="InterPro" id="IPR003445">
    <property type="entry name" value="Cat_transpt"/>
</dbReference>
<dbReference type="GO" id="GO:0015379">
    <property type="term" value="F:potassium:chloride symporter activity"/>
    <property type="evidence" value="ECO:0007669"/>
    <property type="project" value="InterPro"/>
</dbReference>
<evidence type="ECO:0000256" key="9">
    <source>
        <dbReference type="ARBA" id="ARBA00023136"/>
    </source>
</evidence>
<feature type="transmembrane region" description="Helical" evidence="10">
    <location>
        <begin position="352"/>
        <end position="372"/>
    </location>
</feature>
<dbReference type="PANTHER" id="PTHR32024:SF1">
    <property type="entry name" value="KTR SYSTEM POTASSIUM UPTAKE PROTEIN B"/>
    <property type="match status" value="1"/>
</dbReference>
<keyword evidence="8" id="KW-0406">Ion transport</keyword>
<proteinExistence type="predicted"/>
<keyword evidence="12" id="KW-1185">Reference proteome</keyword>
<evidence type="ECO:0000313" key="11">
    <source>
        <dbReference type="EMBL" id="MBB6670960.1"/>
    </source>
</evidence>
<feature type="transmembrane region" description="Helical" evidence="10">
    <location>
        <begin position="16"/>
        <end position="34"/>
    </location>
</feature>
<dbReference type="Pfam" id="PF02386">
    <property type="entry name" value="TrkH"/>
    <property type="match status" value="1"/>
</dbReference>
<reference evidence="11 12" key="1">
    <citation type="submission" date="2020-08" db="EMBL/GenBank/DDBJ databases">
        <title>Cohnella phylogeny.</title>
        <authorList>
            <person name="Dunlap C."/>
        </authorList>
    </citation>
    <scope>NUCLEOTIDE SEQUENCE [LARGE SCALE GENOMIC DNA]</scope>
    <source>
        <strain evidence="11 12">DSM 28246</strain>
    </source>
</reference>
<dbReference type="EMBL" id="JACJVP010000012">
    <property type="protein sequence ID" value="MBB6670960.1"/>
    <property type="molecule type" value="Genomic_DNA"/>
</dbReference>
<feature type="transmembrane region" description="Helical" evidence="10">
    <location>
        <begin position="231"/>
        <end position="250"/>
    </location>
</feature>
<feature type="transmembrane region" description="Helical" evidence="10">
    <location>
        <begin position="77"/>
        <end position="101"/>
    </location>
</feature>
<feature type="transmembrane region" description="Helical" evidence="10">
    <location>
        <begin position="193"/>
        <end position="219"/>
    </location>
</feature>
<evidence type="ECO:0000256" key="7">
    <source>
        <dbReference type="ARBA" id="ARBA00022989"/>
    </source>
</evidence>
<evidence type="ECO:0000256" key="1">
    <source>
        <dbReference type="ARBA" id="ARBA00004651"/>
    </source>
</evidence>
<dbReference type="NCBIfam" id="TIGR00933">
    <property type="entry name" value="2a38"/>
    <property type="match status" value="1"/>
</dbReference>
<dbReference type="InterPro" id="IPR004772">
    <property type="entry name" value="TrkH"/>
</dbReference>
<keyword evidence="2" id="KW-0813">Transport</keyword>
<evidence type="ECO:0000256" key="5">
    <source>
        <dbReference type="ARBA" id="ARBA00022692"/>
    </source>
</evidence>
<keyword evidence="4" id="KW-0633">Potassium transport</keyword>
<keyword evidence="5 10" id="KW-0812">Transmembrane</keyword>
<keyword evidence="3" id="KW-1003">Cell membrane</keyword>
<feature type="transmembrane region" description="Helical" evidence="10">
    <location>
        <begin position="408"/>
        <end position="429"/>
    </location>
</feature>
<evidence type="ECO:0000256" key="4">
    <source>
        <dbReference type="ARBA" id="ARBA00022538"/>
    </source>
</evidence>
<comment type="subcellular location">
    <subcellularLocation>
        <location evidence="1">Cell membrane</location>
        <topology evidence="1">Multi-pass membrane protein</topology>
    </subcellularLocation>
</comment>
<keyword evidence="9 10" id="KW-0472">Membrane</keyword>
<dbReference type="GO" id="GO:0005886">
    <property type="term" value="C:plasma membrane"/>
    <property type="evidence" value="ECO:0007669"/>
    <property type="project" value="UniProtKB-SubCell"/>
</dbReference>
<keyword evidence="7 10" id="KW-1133">Transmembrane helix</keyword>
<protein>
    <submittedName>
        <fullName evidence="11">Trk family potassium uptake protein</fullName>
    </submittedName>
</protein>